<keyword evidence="16" id="KW-1185">Reference proteome</keyword>
<reference evidence="14 15" key="1">
    <citation type="submission" date="2013-12" db="EMBL/GenBank/DDBJ databases">
        <title>Ecological redundancy of diverse viral populations within a natural community.</title>
        <authorList>
            <person name="Gregory A.C."/>
            <person name="LaButti K."/>
            <person name="Copeland A."/>
            <person name="Woyke T."/>
            <person name="Sullivan M.B."/>
        </authorList>
    </citation>
    <scope>NUCLEOTIDE SEQUENCE [LARGE SCALE GENOMIC DNA]</scope>
    <source>
        <strain evidence="12">Syn7803C100</strain>
        <strain evidence="13">Syn7803C28</strain>
        <strain evidence="1">Syn7803C66</strain>
        <strain evidence="2">Syn7803C68</strain>
        <strain evidence="3">Syn7803C69</strain>
        <strain evidence="4">Syn7803C76</strain>
        <strain evidence="5">Syn7803C78</strain>
        <strain evidence="6">Syn7803C91</strain>
        <strain evidence="7">Syn7803US49</strain>
        <strain evidence="8">Syn7803US53</strain>
        <strain evidence="9">Syn7803US54</strain>
        <strain evidence="10">Syn7803US56</strain>
        <strain evidence="11">Syn9311C4</strain>
    </source>
</reference>
<sequence>MVVTNEVTIPLANLSETNVQKVELIDQTGQMNQTMTISRKTKKESLTPNVMMMEDGMEVDNEFEELSFDDSSEVDYDLDYTSQY</sequence>
<dbReference type="RefSeq" id="YP_009140611.1">
    <property type="nucleotide sequence ID" value="NC_027130.1"/>
</dbReference>
<dbReference type="Proteomes" id="UP000185336">
    <property type="component" value="Segment"/>
</dbReference>
<dbReference type="EMBL" id="KJ019049">
    <property type="protein sequence ID" value="AIX19282.1"/>
    <property type="molecule type" value="Genomic_DNA"/>
</dbReference>
<dbReference type="Proteomes" id="UP000185341">
    <property type="component" value="Segment"/>
</dbReference>
<protein>
    <submittedName>
        <fullName evidence="2">Uncharacterized protein</fullName>
    </submittedName>
</protein>
<evidence type="ECO:0000313" key="17">
    <source>
        <dbReference type="Proteomes" id="UP000185337"/>
    </source>
</evidence>
<evidence type="ECO:0000313" key="11">
    <source>
        <dbReference type="EMBL" id="AIX39125.1"/>
    </source>
</evidence>
<name>A0A0E3EX82_9CAUD</name>
<dbReference type="EMBL" id="KJ019154">
    <property type="protein sequence ID" value="AIX44462.1"/>
    <property type="molecule type" value="Genomic_DNA"/>
</dbReference>
<dbReference type="Proteomes" id="UP000185337">
    <property type="component" value="Segment"/>
</dbReference>
<proteinExistence type="predicted"/>
<dbReference type="EMBL" id="KJ019051">
    <property type="protein sequence ID" value="AIX19717.1"/>
    <property type="molecule type" value="Genomic_DNA"/>
</dbReference>
<organism evidence="2 17">
    <name type="scientific">Synechococcus phage ACG-2014b</name>
    <dbReference type="NCBI Taxonomy" id="1493508"/>
    <lineage>
        <taxon>Viruses</taxon>
        <taxon>Duplodnaviria</taxon>
        <taxon>Heunggongvirae</taxon>
        <taxon>Uroviricota</taxon>
        <taxon>Caudoviricetes</taxon>
        <taxon>Pantevenvirales</taxon>
        <taxon>Kyanoviridae</taxon>
        <taxon>Nereusvirus</taxon>
        <taxon>Nereusvirus tusconc4</taxon>
    </lineage>
</organism>
<dbReference type="Proteomes" id="UP000185334">
    <property type="component" value="Segment"/>
</dbReference>
<evidence type="ECO:0000313" key="1">
    <source>
        <dbReference type="EMBL" id="AIX17479.1"/>
    </source>
</evidence>
<dbReference type="EMBL" id="KJ019134">
    <property type="protein sequence ID" value="AIX39344.1"/>
    <property type="molecule type" value="Genomic_DNA"/>
</dbReference>
<evidence type="ECO:0000313" key="14">
    <source>
        <dbReference type="Proteomes" id="UP000033002"/>
    </source>
</evidence>
<dbReference type="Proteomes" id="UP000185333">
    <property type="component" value="Segment"/>
</dbReference>
<evidence type="ECO:0000313" key="5">
    <source>
        <dbReference type="EMBL" id="AIX19717.1"/>
    </source>
</evidence>
<evidence type="ECO:0000313" key="4">
    <source>
        <dbReference type="EMBL" id="AIX19282.1"/>
    </source>
</evidence>
<evidence type="ECO:0000313" key="9">
    <source>
        <dbReference type="EMBL" id="AIX33808.1"/>
    </source>
</evidence>
<dbReference type="EMBL" id="KJ019041">
    <property type="protein sequence ID" value="AIX17479.1"/>
    <property type="molecule type" value="Genomic_DNA"/>
</dbReference>
<accession>A0A0E3EX82</accession>
<evidence type="ECO:0000313" key="8">
    <source>
        <dbReference type="EMBL" id="AIX33592.1"/>
    </source>
</evidence>
<dbReference type="GeneID" id="24405187"/>
<evidence type="ECO:0000313" key="3">
    <source>
        <dbReference type="EMBL" id="AIX18127.1"/>
    </source>
</evidence>
<evidence type="ECO:0000313" key="7">
    <source>
        <dbReference type="EMBL" id="AIX32528.1"/>
    </source>
</evidence>
<evidence type="ECO:0000313" key="15">
    <source>
        <dbReference type="Proteomes" id="UP000185326"/>
    </source>
</evidence>
<evidence type="ECO:0000313" key="12">
    <source>
        <dbReference type="EMBL" id="AIX39344.1"/>
    </source>
</evidence>
<dbReference type="EMBL" id="KJ019060">
    <property type="protein sequence ID" value="AIX21945.1"/>
    <property type="molecule type" value="Genomic_DNA"/>
</dbReference>
<dbReference type="EMBL" id="KJ019104">
    <property type="protein sequence ID" value="AIX32528.1"/>
    <property type="molecule type" value="Genomic_DNA"/>
</dbReference>
<evidence type="ECO:0000313" key="6">
    <source>
        <dbReference type="EMBL" id="AIX21945.1"/>
    </source>
</evidence>
<dbReference type="EMBL" id="KJ019043">
    <property type="protein sequence ID" value="AIX17911.1"/>
    <property type="molecule type" value="Genomic_DNA"/>
</dbReference>
<dbReference type="EMBL" id="KJ019108">
    <property type="protein sequence ID" value="AIX33592.1"/>
    <property type="molecule type" value="Genomic_DNA"/>
</dbReference>
<dbReference type="EMBL" id="KJ019110">
    <property type="protein sequence ID" value="AIX34024.1"/>
    <property type="molecule type" value="Genomic_DNA"/>
</dbReference>
<dbReference type="Proteomes" id="UP000185327">
    <property type="component" value="Segment"/>
</dbReference>
<dbReference type="Proteomes" id="UP000185326">
    <property type="component" value="Segment"/>
</dbReference>
<evidence type="ECO:0000313" key="13">
    <source>
        <dbReference type="EMBL" id="AIX44462.1"/>
    </source>
</evidence>
<dbReference type="Proteomes" id="UP000185328">
    <property type="component" value="Segment"/>
</dbReference>
<dbReference type="EMBL" id="KJ019133">
    <property type="protein sequence ID" value="AIX39125.1"/>
    <property type="molecule type" value="Genomic_DNA"/>
</dbReference>
<dbReference type="Proteomes" id="UP000185330">
    <property type="component" value="Segment"/>
</dbReference>
<dbReference type="KEGG" id="vg:24405187"/>
<evidence type="ECO:0000313" key="16">
    <source>
        <dbReference type="Proteomes" id="UP000185330"/>
    </source>
</evidence>
<dbReference type="Proteomes" id="UP000185329">
    <property type="component" value="Segment"/>
</dbReference>
<evidence type="ECO:0000313" key="10">
    <source>
        <dbReference type="EMBL" id="AIX34024.1"/>
    </source>
</evidence>
<dbReference type="Proteomes" id="UP000185342">
    <property type="component" value="Segment"/>
</dbReference>
<dbReference type="EMBL" id="KJ019109">
    <property type="protein sequence ID" value="AIX33808.1"/>
    <property type="molecule type" value="Genomic_DNA"/>
</dbReference>
<dbReference type="EMBL" id="KJ019044">
    <property type="protein sequence ID" value="AIX18127.1"/>
    <property type="molecule type" value="Genomic_DNA"/>
</dbReference>
<dbReference type="Proteomes" id="UP000185339">
    <property type="component" value="Segment"/>
</dbReference>
<gene>
    <name evidence="12" type="ORF">Syn7803C100_43</name>
    <name evidence="13" type="ORF">Syn7803C28_42</name>
    <name evidence="1" type="ORF">Syn7803C66_42</name>
    <name evidence="2" type="ORF">Syn7803C68_43</name>
    <name evidence="3" type="ORF">Syn7803C69_43</name>
    <name evidence="4" type="ORF">Syn7803C76_42</name>
    <name evidence="5" type="ORF">Syn7803C78_42</name>
    <name evidence="6" type="ORF">Syn7803C91_42</name>
    <name evidence="7" type="ORF">Syn7803US49_42</name>
    <name evidence="8" type="ORF">Syn7803US53_42</name>
    <name evidence="9" type="ORF">Syn7803US54_43</name>
    <name evidence="10" type="ORF">Syn7803US56_43</name>
    <name evidence="11" type="ORF">Syn9311C4_42</name>
</gene>
<dbReference type="Proteomes" id="UP000033002">
    <property type="component" value="Segment"/>
</dbReference>
<evidence type="ECO:0000313" key="2">
    <source>
        <dbReference type="EMBL" id="AIX17911.1"/>
    </source>
</evidence>